<evidence type="ECO:0000256" key="1">
    <source>
        <dbReference type="ARBA" id="ARBA00022441"/>
    </source>
</evidence>
<keyword evidence="4" id="KW-0812">Transmembrane</keyword>
<sequence length="814" mass="88139">MGAPNIRCKSAMLMLLSFTHAVLGGSRIAGWSGLRGAIIRDTLTLEGGALATGNFDQNGQFSGTTAVSNPRGMLYEINLCNSFNTTAIDTFALLNYIEETPDDNSPVWVGGGIVANDFEFYTYGGLPTKDTPEGSSSVINGKLFPYSQGQLFDSAYSPVGPSRLSNVNDRVTAGAYASGPAKDRTGFYFSGMISENGSELDYYAMDSSSKHVTNASSSFVRIDMRDPNNASFSSTALPPAIVPRGESSMVWIPFGDDGTLIVLGGAQYPADLWMIKAPESAPNDFMTKVAVYDIHQDAWYLQETNGGKEGVTPRQLSAFCTVTTAPDDGSSLSIYVYGGYDGGYGNANDEVWVLSIPSFTWTLVSRGKENHRRRWHSCFLPSPQTMISVGGMVEQFGYLQSDTAIDVFDLNTLTWTGVYEASPSKSYVVPDKVVNTGTLSSLFAHKYPRATQTYEPRLCGNNSSPVPPPPPPPPPHKTTIIAACVAAGGAIMMAGLLFWWYRRHRRNKSAQGAARTAMRQNKVASWFRKSSSAGHDPEPEYSNSSGDTGNTMVNDYFSHGIQKAVHADIFEAPSSTVTSPGVYHSPRHGSPYIISPALSGSHEVDATSRHEMMNNDLRGSMSIRDYPGYPRSIQGDFITSARSDMTSVSRPSENLVGARHLGPVSPYELPQDRSNEDLSQPPDMVLTQTSLSTKIPTSGKSFSIEESQVQPLLPLIPTLPIIRKPVAPLQHDSAAEVSSLSHRHQRNVSSISSNLPSLPPPNPDEDKRRSQLLASLPDEGQIVNTGAIVQGSSTRPGRISAYQENFEGNTNRRA</sequence>
<dbReference type="Gene3D" id="2.120.10.80">
    <property type="entry name" value="Kelch-type beta propeller"/>
    <property type="match status" value="1"/>
</dbReference>
<feature type="compositionally biased region" description="Polar residues" evidence="3">
    <location>
        <begin position="455"/>
        <end position="464"/>
    </location>
</feature>
<keyword evidence="4" id="KW-1133">Transmembrane helix</keyword>
<accession>A0AAN7YHA6</accession>
<evidence type="ECO:0000313" key="6">
    <source>
        <dbReference type="EMBL" id="KAK5086866.1"/>
    </source>
</evidence>
<keyword evidence="2" id="KW-0677">Repeat</keyword>
<evidence type="ECO:0000313" key="7">
    <source>
        <dbReference type="Proteomes" id="UP001309876"/>
    </source>
</evidence>
<dbReference type="PANTHER" id="PTHR46228">
    <property type="entry name" value="KELCH DOMAIN-CONTAINING PROTEIN"/>
    <property type="match status" value="1"/>
</dbReference>
<evidence type="ECO:0000256" key="2">
    <source>
        <dbReference type="ARBA" id="ARBA00022737"/>
    </source>
</evidence>
<keyword evidence="5" id="KW-0732">Signal</keyword>
<dbReference type="Proteomes" id="UP001309876">
    <property type="component" value="Unassembled WGS sequence"/>
</dbReference>
<dbReference type="EMBL" id="JAVRRJ010000003">
    <property type="protein sequence ID" value="KAK5086866.1"/>
    <property type="molecule type" value="Genomic_DNA"/>
</dbReference>
<protein>
    <recommendedName>
        <fullName evidence="8">Galactose oxidase/kelch, beta-propeller</fullName>
    </recommendedName>
</protein>
<feature type="compositionally biased region" description="Polar residues" evidence="3">
    <location>
        <begin position="518"/>
        <end position="533"/>
    </location>
</feature>
<evidence type="ECO:0008006" key="8">
    <source>
        <dbReference type="Google" id="ProtNLM"/>
    </source>
</evidence>
<feature type="region of interest" description="Disordered" evidence="3">
    <location>
        <begin position="733"/>
        <end position="814"/>
    </location>
</feature>
<feature type="region of interest" description="Disordered" evidence="3">
    <location>
        <begin position="511"/>
        <end position="549"/>
    </location>
</feature>
<comment type="caution">
    <text evidence="6">The sequence shown here is derived from an EMBL/GenBank/DDBJ whole genome shotgun (WGS) entry which is preliminary data.</text>
</comment>
<proteinExistence type="predicted"/>
<dbReference type="CDD" id="cd12087">
    <property type="entry name" value="TM_EGFR-like"/>
    <property type="match status" value="1"/>
</dbReference>
<reference evidence="6 7" key="1">
    <citation type="submission" date="2023-08" db="EMBL/GenBank/DDBJ databases">
        <title>Black Yeasts Isolated from many extreme environments.</title>
        <authorList>
            <person name="Coleine C."/>
            <person name="Stajich J.E."/>
            <person name="Selbmann L."/>
        </authorList>
    </citation>
    <scope>NUCLEOTIDE SEQUENCE [LARGE SCALE GENOMIC DNA]</scope>
    <source>
        <strain evidence="6 7">CCFEE 5910</strain>
    </source>
</reference>
<feature type="compositionally biased region" description="Polar residues" evidence="3">
    <location>
        <begin position="802"/>
        <end position="814"/>
    </location>
</feature>
<feature type="compositionally biased region" description="Pro residues" evidence="3">
    <location>
        <begin position="465"/>
        <end position="476"/>
    </location>
</feature>
<keyword evidence="7" id="KW-1185">Reference proteome</keyword>
<dbReference type="SUPFAM" id="SSF117281">
    <property type="entry name" value="Kelch motif"/>
    <property type="match status" value="1"/>
</dbReference>
<dbReference type="AlphaFoldDB" id="A0AAN7YHA6"/>
<dbReference type="InterPro" id="IPR015915">
    <property type="entry name" value="Kelch-typ_b-propeller"/>
</dbReference>
<organism evidence="6 7">
    <name type="scientific">Lithohypha guttulata</name>
    <dbReference type="NCBI Taxonomy" id="1690604"/>
    <lineage>
        <taxon>Eukaryota</taxon>
        <taxon>Fungi</taxon>
        <taxon>Dikarya</taxon>
        <taxon>Ascomycota</taxon>
        <taxon>Pezizomycotina</taxon>
        <taxon>Eurotiomycetes</taxon>
        <taxon>Chaetothyriomycetidae</taxon>
        <taxon>Chaetothyriales</taxon>
        <taxon>Trichomeriaceae</taxon>
        <taxon>Lithohypha</taxon>
    </lineage>
</organism>
<feature type="signal peptide" evidence="5">
    <location>
        <begin position="1"/>
        <end position="24"/>
    </location>
</feature>
<keyword evidence="4" id="KW-0472">Membrane</keyword>
<evidence type="ECO:0000256" key="5">
    <source>
        <dbReference type="SAM" id="SignalP"/>
    </source>
</evidence>
<name>A0AAN7YHA6_9EURO</name>
<evidence type="ECO:0000256" key="4">
    <source>
        <dbReference type="SAM" id="Phobius"/>
    </source>
</evidence>
<feature type="region of interest" description="Disordered" evidence="3">
    <location>
        <begin position="455"/>
        <end position="476"/>
    </location>
</feature>
<dbReference type="PANTHER" id="PTHR46228:SF2">
    <property type="entry name" value="KELCH REPEAT PROTEIN (AFU_ORTHOLOGUE AFUA_4G14350)"/>
    <property type="match status" value="1"/>
</dbReference>
<evidence type="ECO:0000256" key="3">
    <source>
        <dbReference type="SAM" id="MobiDB-lite"/>
    </source>
</evidence>
<keyword evidence="1" id="KW-0880">Kelch repeat</keyword>
<feature type="chain" id="PRO_5042812233" description="Galactose oxidase/kelch, beta-propeller" evidence="5">
    <location>
        <begin position="25"/>
        <end position="814"/>
    </location>
</feature>
<feature type="transmembrane region" description="Helical" evidence="4">
    <location>
        <begin position="480"/>
        <end position="501"/>
    </location>
</feature>
<gene>
    <name evidence="6" type="ORF">LTR05_004036</name>
</gene>
<feature type="region of interest" description="Disordered" evidence="3">
    <location>
        <begin position="644"/>
        <end position="680"/>
    </location>
</feature>